<sequence>MNTKIFEMLIRRTGLRRDSKAEIIQLNRNEKAFADEDKESIELAEAIFEENNMFHFRKPGPAMDYILHKLINDRKLFEEMKDRGTSIIRLFSLLSMYHGRLNCCVIRKGGCITECGILDYAGTYPELVPLEDFILIEPCSYLEYTVLDNDNIRNRLARDLTEDKTKLDIFVNGILAIKSSDLVLSCINKIEVLNEEDRYFVNRLQKNNMLDYILNKDDTTLAKSTLKELLKLSILQEEKSTELESPQASSVNVSKAQQHCSI</sequence>
<protein>
    <submittedName>
        <fullName evidence="1">Uncharacterized protein</fullName>
    </submittedName>
</protein>
<evidence type="ECO:0000313" key="2">
    <source>
        <dbReference type="Proteomes" id="UP000422744"/>
    </source>
</evidence>
<reference evidence="1 2" key="1">
    <citation type="submission" date="2019-03" db="EMBL/GenBank/DDBJ databases">
        <title>Wolbachia endosymbiont of Haematobia irritans wIrr.</title>
        <authorList>
            <person name="Parry R.H."/>
            <person name="Asgari S."/>
        </authorList>
    </citation>
    <scope>NUCLEOTIDE SEQUENCE [LARGE SCALE GENOMIC DNA]</scope>
    <source>
        <strain evidence="2">wIrr</strain>
    </source>
</reference>
<dbReference type="EMBL" id="CP037426">
    <property type="protein sequence ID" value="QGT16882.1"/>
    <property type="molecule type" value="Genomic_DNA"/>
</dbReference>
<organism evidence="1 2">
    <name type="scientific">Wolbachia pipientis</name>
    <dbReference type="NCBI Taxonomy" id="955"/>
    <lineage>
        <taxon>Bacteria</taxon>
        <taxon>Pseudomonadati</taxon>
        <taxon>Pseudomonadota</taxon>
        <taxon>Alphaproteobacteria</taxon>
        <taxon>Rickettsiales</taxon>
        <taxon>Anaplasmataceae</taxon>
        <taxon>Wolbachieae</taxon>
        <taxon>Wolbachia</taxon>
    </lineage>
</organism>
<evidence type="ECO:0000313" key="1">
    <source>
        <dbReference type="EMBL" id="QGT16882.1"/>
    </source>
</evidence>
<dbReference type="AlphaFoldDB" id="A0A6I6CRI5"/>
<name>A0A6I6CRI5_WOLPI</name>
<accession>A0A6I6CRI5</accession>
<gene>
    <name evidence="1" type="ORF">E0495_07035</name>
</gene>
<dbReference type="Proteomes" id="UP000422744">
    <property type="component" value="Chromosome"/>
</dbReference>
<proteinExistence type="predicted"/>
<dbReference type="RefSeq" id="WP_155969507.1">
    <property type="nucleotide sequence ID" value="NZ_CP037426.1"/>
</dbReference>